<keyword evidence="12" id="KW-1185">Reference proteome</keyword>
<keyword evidence="4" id="KW-0337">GPI-anchor biosynthesis</keyword>
<keyword evidence="9" id="KW-0325">Glycoprotein</keyword>
<dbReference type="GO" id="GO:0042765">
    <property type="term" value="C:GPI-anchor transamidase complex"/>
    <property type="evidence" value="ECO:0007669"/>
    <property type="project" value="InterPro"/>
</dbReference>
<evidence type="ECO:0000256" key="10">
    <source>
        <dbReference type="SAM" id="Phobius"/>
    </source>
</evidence>
<dbReference type="GO" id="GO:0016255">
    <property type="term" value="P:attachment of GPI anchor to protein"/>
    <property type="evidence" value="ECO:0007669"/>
    <property type="project" value="InterPro"/>
</dbReference>
<dbReference type="UniPathway" id="UPA00196"/>
<evidence type="ECO:0000256" key="8">
    <source>
        <dbReference type="ARBA" id="ARBA00023136"/>
    </source>
</evidence>
<evidence type="ECO:0000256" key="2">
    <source>
        <dbReference type="ARBA" id="ARBA00004687"/>
    </source>
</evidence>
<evidence type="ECO:0000256" key="5">
    <source>
        <dbReference type="ARBA" id="ARBA00022692"/>
    </source>
</evidence>
<comment type="similarity">
    <text evidence="3">Belongs to the PIGS family.</text>
</comment>
<gene>
    <name evidence="11" type="ORF">BJ554DRAFT_7685</name>
</gene>
<dbReference type="EMBL" id="JAEFCI010005450">
    <property type="protein sequence ID" value="KAG5460283.1"/>
    <property type="molecule type" value="Genomic_DNA"/>
</dbReference>
<reference evidence="11 12" key="1">
    <citation type="journal article" name="Sci. Rep.">
        <title>Genome-scale phylogenetic analyses confirm Olpidium as the closest living zoosporic fungus to the non-flagellated, terrestrial fungi.</title>
        <authorList>
            <person name="Chang Y."/>
            <person name="Rochon D."/>
            <person name="Sekimoto S."/>
            <person name="Wang Y."/>
            <person name="Chovatia M."/>
            <person name="Sandor L."/>
            <person name="Salamov A."/>
            <person name="Grigoriev I.V."/>
            <person name="Stajich J.E."/>
            <person name="Spatafora J.W."/>
        </authorList>
    </citation>
    <scope>NUCLEOTIDE SEQUENCE [LARGE SCALE GENOMIC DNA]</scope>
    <source>
        <strain evidence="11">S191</strain>
    </source>
</reference>
<comment type="pathway">
    <text evidence="2">Glycolipid biosynthesis; glycosylphosphatidylinositol-anchor biosynthesis.</text>
</comment>
<dbReference type="PANTHER" id="PTHR21072">
    <property type="entry name" value="GPI TRANSAMIDASE COMPONENT PIG-S"/>
    <property type="match status" value="1"/>
</dbReference>
<keyword evidence="7 10" id="KW-1133">Transmembrane helix</keyword>
<sequence length="271" mass="29691">MRCGIYLLLASAVTSDPSLNFVLYVPSAANSPLVVVDSTDKPVPSNAFLLPRWGGIVVDNSPMGSFSSTPGKSNEKFHYGVEDLRPVMQVFVAQLRGLLGVSALDDGFATDLKKAPVTMVVQNAPQRGVTDWEFDAVLRMRTAQNVVAAVATIKSLAALVRQIGNMVVLDHIRDEVIRTLNELKLSCAALHANSTLKAFAFSRSALEGAEKAFFDPTMVSMLYFPDEHKYAIYMPLFVPVSVPLVVTALKELKARMSARAEKRKFEKRKAE</sequence>
<dbReference type="InterPro" id="IPR019540">
    <property type="entry name" value="PtdIno-glycan_biosynth_class_S"/>
</dbReference>
<name>A0A8H8DJ30_9FUNG</name>
<evidence type="ECO:0000313" key="12">
    <source>
        <dbReference type="Proteomes" id="UP000673691"/>
    </source>
</evidence>
<evidence type="ECO:0000256" key="3">
    <source>
        <dbReference type="ARBA" id="ARBA00005316"/>
    </source>
</evidence>
<comment type="caution">
    <text evidence="11">The sequence shown here is derived from an EMBL/GenBank/DDBJ whole genome shotgun (WGS) entry which is preliminary data.</text>
</comment>
<keyword evidence="6" id="KW-0256">Endoplasmic reticulum</keyword>
<dbReference type="AlphaFoldDB" id="A0A8H8DJ30"/>
<evidence type="ECO:0000256" key="7">
    <source>
        <dbReference type="ARBA" id="ARBA00022989"/>
    </source>
</evidence>
<keyword evidence="8 10" id="KW-0472">Membrane</keyword>
<dbReference type="OrthoDB" id="28748at2759"/>
<keyword evidence="5 10" id="KW-0812">Transmembrane</keyword>
<proteinExistence type="inferred from homology"/>
<evidence type="ECO:0000256" key="4">
    <source>
        <dbReference type="ARBA" id="ARBA00022502"/>
    </source>
</evidence>
<evidence type="ECO:0000256" key="1">
    <source>
        <dbReference type="ARBA" id="ARBA00004477"/>
    </source>
</evidence>
<accession>A0A8H8DJ30</accession>
<dbReference type="PANTHER" id="PTHR21072:SF13">
    <property type="entry name" value="GPI TRANSAMIDASE COMPONENT PIG-S"/>
    <property type="match status" value="1"/>
</dbReference>
<dbReference type="GO" id="GO:0006506">
    <property type="term" value="P:GPI anchor biosynthetic process"/>
    <property type="evidence" value="ECO:0007669"/>
    <property type="project" value="UniProtKB-UniPathway"/>
</dbReference>
<dbReference type="Pfam" id="PF10510">
    <property type="entry name" value="PIG-S"/>
    <property type="match status" value="1"/>
</dbReference>
<feature type="transmembrane region" description="Helical" evidence="10">
    <location>
        <begin position="230"/>
        <end position="249"/>
    </location>
</feature>
<organism evidence="11 12">
    <name type="scientific">Olpidium bornovanus</name>
    <dbReference type="NCBI Taxonomy" id="278681"/>
    <lineage>
        <taxon>Eukaryota</taxon>
        <taxon>Fungi</taxon>
        <taxon>Fungi incertae sedis</taxon>
        <taxon>Olpidiomycota</taxon>
        <taxon>Olpidiomycotina</taxon>
        <taxon>Olpidiomycetes</taxon>
        <taxon>Olpidiales</taxon>
        <taxon>Olpidiaceae</taxon>
        <taxon>Olpidium</taxon>
    </lineage>
</organism>
<evidence type="ECO:0000256" key="6">
    <source>
        <dbReference type="ARBA" id="ARBA00022824"/>
    </source>
</evidence>
<comment type="subcellular location">
    <subcellularLocation>
        <location evidence="1">Endoplasmic reticulum membrane</location>
        <topology evidence="1">Multi-pass membrane protein</topology>
    </subcellularLocation>
</comment>
<evidence type="ECO:0000256" key="9">
    <source>
        <dbReference type="ARBA" id="ARBA00023180"/>
    </source>
</evidence>
<dbReference type="Proteomes" id="UP000673691">
    <property type="component" value="Unassembled WGS sequence"/>
</dbReference>
<protein>
    <submittedName>
        <fullName evidence="11">Phosphatidylinositol-glycan biosynthesis class S protein</fullName>
    </submittedName>
</protein>
<evidence type="ECO:0000313" key="11">
    <source>
        <dbReference type="EMBL" id="KAG5460283.1"/>
    </source>
</evidence>